<protein>
    <recommendedName>
        <fullName evidence="3">SIR2-like domain-containing protein</fullName>
    </recommendedName>
</protein>
<name>A0A858RPE2_9BACT</name>
<organism evidence="1 2">
    <name type="scientific">Luteolibacter luteus</name>
    <dbReference type="NCBI Taxonomy" id="2728835"/>
    <lineage>
        <taxon>Bacteria</taxon>
        <taxon>Pseudomonadati</taxon>
        <taxon>Verrucomicrobiota</taxon>
        <taxon>Verrucomicrobiia</taxon>
        <taxon>Verrucomicrobiales</taxon>
        <taxon>Verrucomicrobiaceae</taxon>
        <taxon>Luteolibacter</taxon>
    </lineage>
</organism>
<sequence>MSENAIILGAGASYDAGIPLLGNFMDVMVRMANTKRAGKRDLSEEDSGLLSKAVGIREKLEGYHARVAVDQFNIEEVLSVLSFESISGDRRRKRDLDDFTRAIGRVVELTCGVTHSGKLNVIQESGPYDYRRFWLALLSLCHSRLVEIPTILSFNYDLVLERALFQVVVGHQHSEIVRKLGVQGFYIDYCNDHCEPVAFRFKQAAFIDNGYASEFPRQVAGIVLEQFTYDRDNRPEGFLRIPILKLHGSLNFPNGKADSGWHPLAALSDPKIIPPIFNKTGSAFAAPIWKEALRSLRECRNLSVCGYSLPVTDTYMQYFLKAALGPNKSLNRVFVFDPCLSNGSDAGRALRNRYAQCFSAPLQQRIDFDPGNQQGTFSGMVELLASEPDVLLDGLSPVPDQEEQYQAVELVRRVRRDRMGGL</sequence>
<keyword evidence="2" id="KW-1185">Reference proteome</keyword>
<dbReference type="RefSeq" id="WP_169456416.1">
    <property type="nucleotide sequence ID" value="NZ_CP051774.1"/>
</dbReference>
<gene>
    <name evidence="1" type="ORF">HHL09_20090</name>
</gene>
<reference evidence="1 2" key="1">
    <citation type="submission" date="2020-04" db="EMBL/GenBank/DDBJ databases">
        <title>Luteolibacter sp. G-1-1-1 isolated from soil.</title>
        <authorList>
            <person name="Dahal R.H."/>
        </authorList>
    </citation>
    <scope>NUCLEOTIDE SEQUENCE [LARGE SCALE GENOMIC DNA]</scope>
    <source>
        <strain evidence="1 2">G-1-1-1</strain>
    </source>
</reference>
<dbReference type="EMBL" id="CP051774">
    <property type="protein sequence ID" value="QJE97990.1"/>
    <property type="molecule type" value="Genomic_DNA"/>
</dbReference>
<dbReference type="AlphaFoldDB" id="A0A858RPE2"/>
<dbReference type="Proteomes" id="UP000501812">
    <property type="component" value="Chromosome"/>
</dbReference>
<dbReference type="KEGG" id="luo:HHL09_20090"/>
<proteinExistence type="predicted"/>
<evidence type="ECO:0000313" key="2">
    <source>
        <dbReference type="Proteomes" id="UP000501812"/>
    </source>
</evidence>
<evidence type="ECO:0000313" key="1">
    <source>
        <dbReference type="EMBL" id="QJE97990.1"/>
    </source>
</evidence>
<accession>A0A858RPE2</accession>
<evidence type="ECO:0008006" key="3">
    <source>
        <dbReference type="Google" id="ProtNLM"/>
    </source>
</evidence>